<organism evidence="1 2">
    <name type="scientific">Rhizopogon vinicolor AM-OR11-026</name>
    <dbReference type="NCBI Taxonomy" id="1314800"/>
    <lineage>
        <taxon>Eukaryota</taxon>
        <taxon>Fungi</taxon>
        <taxon>Dikarya</taxon>
        <taxon>Basidiomycota</taxon>
        <taxon>Agaricomycotina</taxon>
        <taxon>Agaricomycetes</taxon>
        <taxon>Agaricomycetidae</taxon>
        <taxon>Boletales</taxon>
        <taxon>Suillineae</taxon>
        <taxon>Rhizopogonaceae</taxon>
        <taxon>Rhizopogon</taxon>
    </lineage>
</organism>
<evidence type="ECO:0000313" key="1">
    <source>
        <dbReference type="EMBL" id="OAX42067.1"/>
    </source>
</evidence>
<sequence>MGCPPLDDAFLFDWLNTHSSARIPCPSKITQSYPTSTGPNCWAVYRVLLMLRSYIDWSNLSGGILRTPDALSKVKQLLLNKDRNVSWTELSAILSCAFRAPKKHNYVSISLSKSWGAILWGTSKLQGTMPFFVVCEQTVKNDKSHLEIDFVGACILAHIEPRCANHVDG</sequence>
<reference evidence="1 2" key="1">
    <citation type="submission" date="2016-06" db="EMBL/GenBank/DDBJ databases">
        <title>Comparative genomics of the ectomycorrhizal sister species Rhizopogon vinicolor and Rhizopogon vesiculosus (Basidiomycota: Boletales) reveals a divergence of the mating type B locus.</title>
        <authorList>
            <consortium name="DOE Joint Genome Institute"/>
            <person name="Mujic A.B."/>
            <person name="Kuo A."/>
            <person name="Tritt A."/>
            <person name="Lipzen A."/>
            <person name="Chen C."/>
            <person name="Johnson J."/>
            <person name="Sharma A."/>
            <person name="Barry K."/>
            <person name="Grigoriev I.V."/>
            <person name="Spatafora J.W."/>
        </authorList>
    </citation>
    <scope>NUCLEOTIDE SEQUENCE [LARGE SCALE GENOMIC DNA]</scope>
    <source>
        <strain evidence="1 2">AM-OR11-026</strain>
    </source>
</reference>
<keyword evidence="2" id="KW-1185">Reference proteome</keyword>
<gene>
    <name evidence="1" type="ORF">K503DRAFT_416166</name>
</gene>
<evidence type="ECO:0000313" key="2">
    <source>
        <dbReference type="Proteomes" id="UP000092154"/>
    </source>
</evidence>
<protein>
    <submittedName>
        <fullName evidence="1">Uncharacterized protein</fullName>
    </submittedName>
</protein>
<proteinExistence type="predicted"/>
<dbReference type="OrthoDB" id="440424at2759"/>
<dbReference type="Proteomes" id="UP000092154">
    <property type="component" value="Unassembled WGS sequence"/>
</dbReference>
<dbReference type="EMBL" id="KV448165">
    <property type="protein sequence ID" value="OAX42067.1"/>
    <property type="molecule type" value="Genomic_DNA"/>
</dbReference>
<accession>A0A1B7NB03</accession>
<dbReference type="InParanoid" id="A0A1B7NB03"/>
<dbReference type="AlphaFoldDB" id="A0A1B7NB03"/>
<name>A0A1B7NB03_9AGAM</name>